<dbReference type="RefSeq" id="WP_153496706.1">
    <property type="nucleotide sequence ID" value="NZ_CAXYUY010000002.1"/>
</dbReference>
<evidence type="ECO:0000313" key="2">
    <source>
        <dbReference type="Proteomes" id="UP000439550"/>
    </source>
</evidence>
<keyword evidence="2" id="KW-1185">Reference proteome</keyword>
<comment type="caution">
    <text evidence="1">The sequence shown here is derived from an EMBL/GenBank/DDBJ whole genome shotgun (WGS) entry which is preliminary data.</text>
</comment>
<protein>
    <submittedName>
        <fullName evidence="1">Uncharacterized protein</fullName>
    </submittedName>
</protein>
<gene>
    <name evidence="1" type="ORF">GHI93_08895</name>
</gene>
<sequence>MKLWKLALVLSGTIGVISVVVPVELSAKWDNKLGHAQLKIRKNGLLDLVSTDKKCSALTKNKMN</sequence>
<dbReference type="Proteomes" id="UP000439550">
    <property type="component" value="Unassembled WGS sequence"/>
</dbReference>
<dbReference type="EMBL" id="WITJ01000011">
    <property type="protein sequence ID" value="MQW40043.1"/>
    <property type="molecule type" value="Genomic_DNA"/>
</dbReference>
<reference evidence="1 2" key="1">
    <citation type="submission" date="2019-10" db="EMBL/GenBank/DDBJ databases">
        <authorList>
            <person name="Dong K."/>
        </authorList>
    </citation>
    <scope>NUCLEOTIDE SEQUENCE [LARGE SCALE GENOMIC DNA]</scope>
    <source>
        <strain evidence="1 2">DSM 28960</strain>
    </source>
</reference>
<accession>A0A7X2D0Z2</accession>
<dbReference type="AlphaFoldDB" id="A0A7X2D0Z2"/>
<organism evidence="1 2">
    <name type="scientific">Lactococcus hircilactis</name>
    <dbReference type="NCBI Taxonomy" id="1494462"/>
    <lineage>
        <taxon>Bacteria</taxon>
        <taxon>Bacillati</taxon>
        <taxon>Bacillota</taxon>
        <taxon>Bacilli</taxon>
        <taxon>Lactobacillales</taxon>
        <taxon>Streptococcaceae</taxon>
        <taxon>Lactococcus</taxon>
    </lineage>
</organism>
<proteinExistence type="predicted"/>
<name>A0A7X2D0Z2_9LACT</name>
<evidence type="ECO:0000313" key="1">
    <source>
        <dbReference type="EMBL" id="MQW40043.1"/>
    </source>
</evidence>